<proteinExistence type="predicted"/>
<dbReference type="AlphaFoldDB" id="A0AA36BNT1"/>
<accession>A0AA36BNT1</accession>
<organism evidence="2 3">
    <name type="scientific">Octopus vulgaris</name>
    <name type="common">Common octopus</name>
    <dbReference type="NCBI Taxonomy" id="6645"/>
    <lineage>
        <taxon>Eukaryota</taxon>
        <taxon>Metazoa</taxon>
        <taxon>Spiralia</taxon>
        <taxon>Lophotrochozoa</taxon>
        <taxon>Mollusca</taxon>
        <taxon>Cephalopoda</taxon>
        <taxon>Coleoidea</taxon>
        <taxon>Octopodiformes</taxon>
        <taxon>Octopoda</taxon>
        <taxon>Incirrata</taxon>
        <taxon>Octopodidae</taxon>
        <taxon>Octopus</taxon>
    </lineage>
</organism>
<dbReference type="EMBL" id="OX597833">
    <property type="protein sequence ID" value="CAI9737830.1"/>
    <property type="molecule type" value="Genomic_DNA"/>
</dbReference>
<evidence type="ECO:0000256" key="1">
    <source>
        <dbReference type="SAM" id="MobiDB-lite"/>
    </source>
</evidence>
<feature type="region of interest" description="Disordered" evidence="1">
    <location>
        <begin position="1"/>
        <end position="61"/>
    </location>
</feature>
<protein>
    <submittedName>
        <fullName evidence="2">Uncharacterized protein</fullName>
    </submittedName>
</protein>
<keyword evidence="3" id="KW-1185">Reference proteome</keyword>
<gene>
    <name evidence="2" type="ORF">OCTVUL_1B004608</name>
</gene>
<evidence type="ECO:0000313" key="3">
    <source>
        <dbReference type="Proteomes" id="UP001162480"/>
    </source>
</evidence>
<reference evidence="2" key="1">
    <citation type="submission" date="2023-08" db="EMBL/GenBank/DDBJ databases">
        <authorList>
            <person name="Alioto T."/>
            <person name="Alioto T."/>
            <person name="Gomez Garrido J."/>
        </authorList>
    </citation>
    <scope>NUCLEOTIDE SEQUENCE</scope>
</reference>
<dbReference type="Proteomes" id="UP001162480">
    <property type="component" value="Chromosome 20"/>
</dbReference>
<sequence length="146" mass="16928">MRESPVGHNEHNDGKNCDYEHGKTNSSKDEHDGTNGSSDEHVKRNGCGDKHVNGNSCHDDHDTVINMLTVNGCDDKREHSSERYVLCYVHDVIYELLLIKNEKPAYPRGRDVRKEHEQHKTRNMFETYLALLCMEKNLELFQDEDD</sequence>
<name>A0AA36BNT1_OCTVU</name>
<evidence type="ECO:0000313" key="2">
    <source>
        <dbReference type="EMBL" id="CAI9737830.1"/>
    </source>
</evidence>